<dbReference type="GO" id="GO:0003723">
    <property type="term" value="F:RNA binding"/>
    <property type="evidence" value="ECO:0007669"/>
    <property type="project" value="TreeGrafter"/>
</dbReference>
<dbReference type="PANTHER" id="PTHR11722:SF0">
    <property type="entry name" value="LARGE RIBOSOMAL SUBUNIT PROTEIN EL13"/>
    <property type="match status" value="1"/>
</dbReference>
<accession>F1LDG8</accession>
<dbReference type="InterPro" id="IPR001380">
    <property type="entry name" value="Ribosomal_eL13"/>
</dbReference>
<evidence type="ECO:0000256" key="3">
    <source>
        <dbReference type="ARBA" id="ARBA00023274"/>
    </source>
</evidence>
<comment type="subunit">
    <text evidence="7">Component of the 60S large ribosomal subunit (LSU).</text>
</comment>
<reference evidence="9" key="1">
    <citation type="journal article" date="2011" name="Genome Res.">
        <title>Deep small RNA sequencing from the nematode Ascaris reveals conservation, functional diversification, and novel developmental profiles.</title>
        <authorList>
            <person name="Wang J."/>
            <person name="Czech B."/>
            <person name="Crunk A."/>
            <person name="Wallace A."/>
            <person name="Mitreva M."/>
            <person name="Hannon G.J."/>
            <person name="Davis R.E."/>
        </authorList>
    </citation>
    <scope>NUCLEOTIDE SEQUENCE</scope>
</reference>
<name>F1LDG8_ASCSU</name>
<proteinExistence type="evidence at transcript level"/>
<sequence>MAPKRNNIIPNAHFHKDWQTRVRTWFNQPARKERRRQNRVAKALACTPRPASGLLRPIVRCPTLRYNKKVRLGYGFTLQELKAVGIGRREARTIGIAVDYRRTNRSHESLQQNVQRLKEYKSKLILFPKKLNAPKKGDSSADEMKLATQVRGVVLPVKQLVRREKARAVTDDEKKFEVYKYLRRVRADKRLKGAREKKAREAAEDGGIGAGKRLKGAREKKAREAAEDGGIGAGRR</sequence>
<feature type="compositionally biased region" description="Basic and acidic residues" evidence="8">
    <location>
        <begin position="216"/>
        <end position="226"/>
    </location>
</feature>
<evidence type="ECO:0000256" key="1">
    <source>
        <dbReference type="ARBA" id="ARBA00005640"/>
    </source>
</evidence>
<organism evidence="9">
    <name type="scientific">Ascaris suum</name>
    <name type="common">Pig roundworm</name>
    <name type="synonym">Ascaris lumbricoides</name>
    <dbReference type="NCBI Taxonomy" id="6253"/>
    <lineage>
        <taxon>Eukaryota</taxon>
        <taxon>Metazoa</taxon>
        <taxon>Ecdysozoa</taxon>
        <taxon>Nematoda</taxon>
        <taxon>Chromadorea</taxon>
        <taxon>Rhabditida</taxon>
        <taxon>Spirurina</taxon>
        <taxon>Ascaridomorpha</taxon>
        <taxon>Ascaridoidea</taxon>
        <taxon>Ascarididae</taxon>
        <taxon>Ascaris</taxon>
    </lineage>
</organism>
<evidence type="ECO:0000256" key="5">
    <source>
        <dbReference type="ARBA" id="ARBA00035321"/>
    </source>
</evidence>
<evidence type="ECO:0000256" key="6">
    <source>
        <dbReference type="ARBA" id="ARBA00058367"/>
    </source>
</evidence>
<dbReference type="AlphaFoldDB" id="F1LDG8"/>
<dbReference type="GO" id="GO:0006412">
    <property type="term" value="P:translation"/>
    <property type="evidence" value="ECO:0007669"/>
    <property type="project" value="InterPro"/>
</dbReference>
<feature type="region of interest" description="Disordered" evidence="8">
    <location>
        <begin position="190"/>
        <end position="236"/>
    </location>
</feature>
<evidence type="ECO:0000256" key="4">
    <source>
        <dbReference type="ARBA" id="ARBA00035216"/>
    </source>
</evidence>
<dbReference type="EMBL" id="JI178927">
    <property type="protein sequence ID" value="ADY48172.1"/>
    <property type="molecule type" value="mRNA"/>
</dbReference>
<protein>
    <recommendedName>
        <fullName evidence="4">Large ribosomal subunit protein eL13</fullName>
    </recommendedName>
    <alternativeName>
        <fullName evidence="5">60S ribosomal protein L13</fullName>
    </alternativeName>
</protein>
<evidence type="ECO:0000256" key="8">
    <source>
        <dbReference type="SAM" id="MobiDB-lite"/>
    </source>
</evidence>
<feature type="compositionally biased region" description="Basic and acidic residues" evidence="8">
    <location>
        <begin position="190"/>
        <end position="203"/>
    </location>
</feature>
<evidence type="ECO:0000313" key="9">
    <source>
        <dbReference type="EMBL" id="ADY48172.1"/>
    </source>
</evidence>
<dbReference type="PANTHER" id="PTHR11722">
    <property type="entry name" value="60S RIBOSOMAL PROTEIN L13"/>
    <property type="match status" value="1"/>
</dbReference>
<dbReference type="GO" id="GO:0022625">
    <property type="term" value="C:cytosolic large ribosomal subunit"/>
    <property type="evidence" value="ECO:0007669"/>
    <property type="project" value="TreeGrafter"/>
</dbReference>
<dbReference type="Gene3D" id="1.20.5.110">
    <property type="match status" value="1"/>
</dbReference>
<dbReference type="Pfam" id="PF01294">
    <property type="entry name" value="Ribosomal_L13e"/>
    <property type="match status" value="1"/>
</dbReference>
<dbReference type="FunFam" id="1.20.5.110:FF:000003">
    <property type="entry name" value="60S ribosomal protein L13"/>
    <property type="match status" value="1"/>
</dbReference>
<comment type="function">
    <text evidence="6">Component of the ribosome, a large ribonucleoprotein complex responsible for the synthesis of proteins in the cell. The small ribosomal subunit (SSU) binds messenger RNAs (mRNAs) and translates the encoded message by selecting cognate aminoacyl-transfer RNA (tRNA) molecules. The large subunit (LSU) contains the ribosomal catalytic site termed the peptidyl transferase center (PTC), which catalyzes the formation of peptide bonds, thereby polymerizing the amino acids delivered by tRNAs into a polypeptide chain. The nascent polypeptides leave the ribosome through a tunnel in the LSU and interact with protein factors that function in enzymatic processing, targeting, and the membrane insertion of nascent chains at the exit of the ribosomal tunnel. As part of the LSU, it is probably required for its formation and the maturation of rRNAs.</text>
</comment>
<comment type="similarity">
    <text evidence="1">Belongs to the eukaryotic ribosomal protein eL13 family.</text>
</comment>
<dbReference type="HAMAP" id="MF_00499">
    <property type="entry name" value="Ribosomal_eL13"/>
    <property type="match status" value="1"/>
</dbReference>
<evidence type="ECO:0000256" key="7">
    <source>
        <dbReference type="ARBA" id="ARBA00065437"/>
    </source>
</evidence>
<keyword evidence="3" id="KW-0687">Ribonucleoprotein</keyword>
<evidence type="ECO:0000256" key="2">
    <source>
        <dbReference type="ARBA" id="ARBA00022980"/>
    </source>
</evidence>
<dbReference type="GO" id="GO:0003735">
    <property type="term" value="F:structural constituent of ribosome"/>
    <property type="evidence" value="ECO:0007669"/>
    <property type="project" value="InterPro"/>
</dbReference>
<keyword evidence="2 9" id="KW-0689">Ribosomal protein</keyword>